<keyword evidence="5" id="KW-0812">Transmembrane</keyword>
<evidence type="ECO:0000256" key="8">
    <source>
        <dbReference type="SAM" id="Coils"/>
    </source>
</evidence>
<dbReference type="SUPFAM" id="SSF56954">
    <property type="entry name" value="Outer membrane efflux proteins (OEP)"/>
    <property type="match status" value="1"/>
</dbReference>
<dbReference type="RefSeq" id="WP_083710978.1">
    <property type="nucleotide sequence ID" value="NZ_LT605205.1"/>
</dbReference>
<dbReference type="KEGG" id="psac:PSM36_1605"/>
<evidence type="ECO:0000256" key="3">
    <source>
        <dbReference type="ARBA" id="ARBA00022448"/>
    </source>
</evidence>
<gene>
    <name evidence="9" type="ORF">PSM36_1605</name>
</gene>
<dbReference type="EMBL" id="LT605205">
    <property type="protein sequence ID" value="SCD20425.1"/>
    <property type="molecule type" value="Genomic_DNA"/>
</dbReference>
<reference evidence="9 10" key="1">
    <citation type="submission" date="2016-08" db="EMBL/GenBank/DDBJ databases">
        <authorList>
            <person name="Seilhamer J.J."/>
        </authorList>
    </citation>
    <scope>NUCLEOTIDE SEQUENCE [LARGE SCALE GENOMIC DNA]</scope>
    <source>
        <strain evidence="9">M3/6</strain>
    </source>
</reference>
<dbReference type="GO" id="GO:1990281">
    <property type="term" value="C:efflux pump complex"/>
    <property type="evidence" value="ECO:0007669"/>
    <property type="project" value="TreeGrafter"/>
</dbReference>
<proteinExistence type="inferred from homology"/>
<evidence type="ECO:0000313" key="9">
    <source>
        <dbReference type="EMBL" id="SCD20425.1"/>
    </source>
</evidence>
<keyword evidence="3" id="KW-0813">Transport</keyword>
<sequence length="450" mass="52177">MMTKKEILTMLFIFSIVQLSGQDTKMSLSLKQSCLLGIEQNMNVQNAALEQQKARFRLREAESKLYPQLEAYSNFSYYYAIPKLIIPGEIFGQTGLIPVEIGTKFDWSNGFRATQLLYSQSYFTSLKLARQMGTLSELDLQQKKEEIIFQVSQLYYLCQATHAQISFLKASRKNMDRLLEITELQSRNDLIRKTDHSRVAVAADNLQTQIDNLDQLYSNQLGLLKYLIGLPMETEVVLSDTFAFSQENMLVDLFNKTGLPERTELQVLDKQIEITELTRKSARQSYLPTLTGFGQLYYQGQRNEFDFLKGGDDKFYKVGVVGINFTIPLFDGFEKRSKIKQYDLELMQLKNRRENILEYFSKELVDALHRYRNNMEILRRQEKNIQVAEEIYDVSLQGYRQQVVPLSDLLMSENELTEAHLSYSNALMQLKNAGLEMRKVKGEMLLIIDN</sequence>
<evidence type="ECO:0000256" key="4">
    <source>
        <dbReference type="ARBA" id="ARBA00022452"/>
    </source>
</evidence>
<dbReference type="PANTHER" id="PTHR30026:SF20">
    <property type="entry name" value="OUTER MEMBRANE PROTEIN TOLC"/>
    <property type="match status" value="1"/>
</dbReference>
<dbReference type="GO" id="GO:0009279">
    <property type="term" value="C:cell outer membrane"/>
    <property type="evidence" value="ECO:0007669"/>
    <property type="project" value="UniProtKB-SubCell"/>
</dbReference>
<feature type="coiled-coil region" evidence="8">
    <location>
        <begin position="339"/>
        <end position="388"/>
    </location>
</feature>
<keyword evidence="6" id="KW-0472">Membrane</keyword>
<organism evidence="9 10">
    <name type="scientific">Proteiniphilum saccharofermentans</name>
    <dbReference type="NCBI Taxonomy" id="1642647"/>
    <lineage>
        <taxon>Bacteria</taxon>
        <taxon>Pseudomonadati</taxon>
        <taxon>Bacteroidota</taxon>
        <taxon>Bacteroidia</taxon>
        <taxon>Bacteroidales</taxon>
        <taxon>Dysgonomonadaceae</taxon>
        <taxon>Proteiniphilum</taxon>
    </lineage>
</organism>
<dbReference type="GO" id="GO:0015288">
    <property type="term" value="F:porin activity"/>
    <property type="evidence" value="ECO:0007669"/>
    <property type="project" value="TreeGrafter"/>
</dbReference>
<keyword evidence="10" id="KW-1185">Reference proteome</keyword>
<evidence type="ECO:0000313" key="10">
    <source>
        <dbReference type="Proteomes" id="UP000187464"/>
    </source>
</evidence>
<name>A0A1R3T8Y8_9BACT</name>
<dbReference type="AlphaFoldDB" id="A0A1R3T8Y8"/>
<dbReference type="InterPro" id="IPR003423">
    <property type="entry name" value="OMP_efflux"/>
</dbReference>
<dbReference type="STRING" id="1642647.PSM36_1605"/>
<comment type="similarity">
    <text evidence="2">Belongs to the outer membrane factor (OMF) (TC 1.B.17) family.</text>
</comment>
<accession>A0A1R3T8Y8</accession>
<keyword evidence="7" id="KW-0998">Cell outer membrane</keyword>
<keyword evidence="4" id="KW-1134">Transmembrane beta strand</keyword>
<evidence type="ECO:0000256" key="6">
    <source>
        <dbReference type="ARBA" id="ARBA00023136"/>
    </source>
</evidence>
<dbReference type="Gene3D" id="1.20.1600.10">
    <property type="entry name" value="Outer membrane efflux proteins (OEP)"/>
    <property type="match status" value="1"/>
</dbReference>
<evidence type="ECO:0000256" key="5">
    <source>
        <dbReference type="ARBA" id="ARBA00022692"/>
    </source>
</evidence>
<dbReference type="InterPro" id="IPR051906">
    <property type="entry name" value="TolC-like"/>
</dbReference>
<comment type="subcellular location">
    <subcellularLocation>
        <location evidence="1">Cell outer membrane</location>
    </subcellularLocation>
</comment>
<dbReference type="PANTHER" id="PTHR30026">
    <property type="entry name" value="OUTER MEMBRANE PROTEIN TOLC"/>
    <property type="match status" value="1"/>
</dbReference>
<evidence type="ECO:0000256" key="2">
    <source>
        <dbReference type="ARBA" id="ARBA00007613"/>
    </source>
</evidence>
<keyword evidence="8" id="KW-0175">Coiled coil</keyword>
<dbReference type="Pfam" id="PF02321">
    <property type="entry name" value="OEP"/>
    <property type="match status" value="1"/>
</dbReference>
<dbReference type="GO" id="GO:0015562">
    <property type="term" value="F:efflux transmembrane transporter activity"/>
    <property type="evidence" value="ECO:0007669"/>
    <property type="project" value="InterPro"/>
</dbReference>
<evidence type="ECO:0000256" key="1">
    <source>
        <dbReference type="ARBA" id="ARBA00004442"/>
    </source>
</evidence>
<protein>
    <submittedName>
        <fullName evidence="9">Outer membrane efflux protein</fullName>
    </submittedName>
</protein>
<evidence type="ECO:0000256" key="7">
    <source>
        <dbReference type="ARBA" id="ARBA00023237"/>
    </source>
</evidence>
<dbReference type="Proteomes" id="UP000187464">
    <property type="component" value="Chromosome I"/>
</dbReference>